<evidence type="ECO:0000256" key="1">
    <source>
        <dbReference type="SAM" id="MobiDB-lite"/>
    </source>
</evidence>
<keyword evidence="4" id="KW-1185">Reference proteome</keyword>
<keyword evidence="2" id="KW-0812">Transmembrane</keyword>
<evidence type="ECO:0000313" key="3">
    <source>
        <dbReference type="EMBL" id="UOQ61588.1"/>
    </source>
</evidence>
<keyword evidence="2" id="KW-1133">Transmembrane helix</keyword>
<dbReference type="EMBL" id="CP095043">
    <property type="protein sequence ID" value="UOQ61588.1"/>
    <property type="molecule type" value="Genomic_DNA"/>
</dbReference>
<dbReference type="RefSeq" id="WP_244688174.1">
    <property type="nucleotide sequence ID" value="NZ_CP095043.1"/>
</dbReference>
<accession>A0ABY4FZ66</accession>
<proteinExistence type="predicted"/>
<evidence type="ECO:0000256" key="2">
    <source>
        <dbReference type="SAM" id="Phobius"/>
    </source>
</evidence>
<organism evidence="3 4">
    <name type="scientific">Leucobacter rhizosphaerae</name>
    <dbReference type="NCBI Taxonomy" id="2932245"/>
    <lineage>
        <taxon>Bacteria</taxon>
        <taxon>Bacillati</taxon>
        <taxon>Actinomycetota</taxon>
        <taxon>Actinomycetes</taxon>
        <taxon>Micrococcales</taxon>
        <taxon>Microbacteriaceae</taxon>
        <taxon>Leucobacter</taxon>
    </lineage>
</organism>
<feature type="transmembrane region" description="Helical" evidence="2">
    <location>
        <begin position="257"/>
        <end position="285"/>
    </location>
</feature>
<reference evidence="3 4" key="1">
    <citation type="submission" date="2022-04" db="EMBL/GenBank/DDBJ databases">
        <title>Leucobacter sp. isolated from rhizosphere of onion.</title>
        <authorList>
            <person name="Won M."/>
            <person name="Lee C.-M."/>
            <person name="Woen H.-Y."/>
            <person name="Kwon S.-W."/>
        </authorList>
    </citation>
    <scope>NUCLEOTIDE SEQUENCE [LARGE SCALE GENOMIC DNA]</scope>
    <source>
        <strain evidence="3 4">H25R-14</strain>
    </source>
</reference>
<name>A0ABY4FZ66_9MICO</name>
<evidence type="ECO:0000313" key="4">
    <source>
        <dbReference type="Proteomes" id="UP000831775"/>
    </source>
</evidence>
<sequence>MPEPIAGVEYLAAPDGLPAFAQANGLVYTPTAAPPALGAGLWEQASNGTVRDRVSGPGWEAGRITGGNRSASRTEQRGGWTVTTSVSVSTPERSIELGYLAITLPRRLPQMILDARSNDRGPFSSLLHRPRGDQVLSLEGDFDRHFRLYVPTGYERDALYVFTPDLMALCIDETGDLDIEIRDDQLIVTKPGGFDLHALATWQRFAHIRETVGRLAWNQTDRYVDDRAQPPRLGFDAAGPGEVAAGGQRLRKRVPRIVWVVVGTFATVLLVIGGVAAVILSQIFLR</sequence>
<gene>
    <name evidence="3" type="ORF">MUN76_06420</name>
</gene>
<dbReference type="Proteomes" id="UP000831775">
    <property type="component" value="Chromosome"/>
</dbReference>
<keyword evidence="2" id="KW-0472">Membrane</keyword>
<protein>
    <submittedName>
        <fullName evidence="3">Uncharacterized protein</fullName>
    </submittedName>
</protein>
<feature type="region of interest" description="Disordered" evidence="1">
    <location>
        <begin position="49"/>
        <end position="78"/>
    </location>
</feature>